<proteinExistence type="predicted"/>
<comment type="caution">
    <text evidence="3">The sequence shown here is derived from an EMBL/GenBank/DDBJ whole genome shotgun (WGS) entry which is preliminary data.</text>
</comment>
<feature type="transmembrane region" description="Helical" evidence="1">
    <location>
        <begin position="1208"/>
        <end position="1230"/>
    </location>
</feature>
<accession>A0A9D2IUY2</accession>
<feature type="signal peptide" evidence="2">
    <location>
        <begin position="1"/>
        <end position="30"/>
    </location>
</feature>
<evidence type="ECO:0000313" key="4">
    <source>
        <dbReference type="Proteomes" id="UP000824044"/>
    </source>
</evidence>
<reference evidence="3" key="2">
    <citation type="submission" date="2021-04" db="EMBL/GenBank/DDBJ databases">
        <authorList>
            <person name="Gilroy R."/>
        </authorList>
    </citation>
    <scope>NUCLEOTIDE SEQUENCE</scope>
    <source>
        <strain evidence="3">CHK33-5263</strain>
    </source>
</reference>
<evidence type="ECO:0000256" key="2">
    <source>
        <dbReference type="SAM" id="SignalP"/>
    </source>
</evidence>
<name>A0A9D2IUY2_9FIRM</name>
<sequence length="1239" mass="133206">MKKTCMLVLTVLMAASLGTAIGFTAMPANALDKGAADENGWVQNDSMDAITLNEEGASVITTTANGAMTYNATALDVTKDNYITFRSDIINAGDNWLGVYLVDDTTAVMNGTINYIAGSSDAVKIGAIMRSGAMILGSGYASTSVGQIGTTVGTPTDISQYITVKYHIGTGVDGDVSYMEINGTKVVGENNASLSVTQADFTDGKAYVAYHTLNPRVIYAMAPNEDPDVLESVEFIPTGTGSSTQAGFMLTKQIANYPALDEATGMSVYNITAPQALDNVLVNGEPLSGMTTATLSVVTMNLNGTIIQSIGLLPTAGNSFTWEVGDTVTFLEGFTVYDSAGAAVYEVNRDFGFYVSAVNEDGSCTFAAQIGLTGVGADGNFVNMNTTYNLSEGAVAEHNVSMITINGEPLTDLGYFNVAIPNTVQILKNEGNWEWNEGDVIVLPYGFTFKDSAGYTYALDANYTLTYSGGTFTMIRTEAGQARPVSVTGMQLGHYDAARNLYGMQIHFSEDVRGDMEANTDIAGEAWFNTLVQVNGRTLAEIAQINIGTADAPIYATVEANFEGTNYITIWVDARAGVVEAGDNALGNGAVVTILPGIEFPSGYITTEEQSFEWVNPSWLPTVVLEQFELGVTDGQELEGGIEAGTGNAFVNIPASLDTLTSIASFPIQDSAEVKEYVMINGQLMSQMATSGQILQFNTANTLQVQLPQGSWNVGDRFILMKGMPLYNDIPSSPNAQKVAELAHYYIFDCTSTDGKVTLTVTVTDNYEADEDIDLAFAGVQQFAYDTDRDAYGFQLHFSKNIRGDAYNLFADITNEDWIRDYITVNGKSIEELLASTDADGNVIPNAVQVVFSNNNYITIYVSAKLTAEQGGVLDAEGNVLETVRFAVADGFTVPRDNGVITQGVAYKYEYNFWCRDVDLSQVDYDSLTVSRVDNPVSVDADGNIAFKVYFDKPITDAQYNHINAGAEWLSGVDLGYTSATIERLASYGFIRDCLTKIMFNGMTIEELMNSEADPAFRPVNVVMVHYNQNEIQIVFRATSVNTNDGTFGQPTPHAINLGDSNPEWTITFLEGFTVPTLCKLDRDYTFTYNAEEGRFVEVIEEEVISEIEFEAVAYNGVMIEEGGTLELTGVTELDKNLFTVAFKGGVNPEWTLEGGTLQVGANTVTLVAQTNDGSGNTASFTFMVNVTAAQETPEETEESGSGCGSSIGAGISLVTAVLAVTVVTVLLIIKKKNTNTNK</sequence>
<reference evidence="3" key="1">
    <citation type="journal article" date="2021" name="PeerJ">
        <title>Extensive microbial diversity within the chicken gut microbiome revealed by metagenomics and culture.</title>
        <authorList>
            <person name="Gilroy R."/>
            <person name="Ravi A."/>
            <person name="Getino M."/>
            <person name="Pursley I."/>
            <person name="Horton D.L."/>
            <person name="Alikhan N.F."/>
            <person name="Baker D."/>
            <person name="Gharbi K."/>
            <person name="Hall N."/>
            <person name="Watson M."/>
            <person name="Adriaenssens E.M."/>
            <person name="Foster-Nyarko E."/>
            <person name="Jarju S."/>
            <person name="Secka A."/>
            <person name="Antonio M."/>
            <person name="Oren A."/>
            <person name="Chaudhuri R.R."/>
            <person name="La Ragione R."/>
            <person name="Hildebrand F."/>
            <person name="Pallen M.J."/>
        </authorList>
    </citation>
    <scope>NUCLEOTIDE SEQUENCE</scope>
    <source>
        <strain evidence="3">CHK33-5263</strain>
    </source>
</reference>
<keyword evidence="1" id="KW-1133">Transmembrane helix</keyword>
<keyword evidence="1" id="KW-0472">Membrane</keyword>
<dbReference type="AlphaFoldDB" id="A0A9D2IUY2"/>
<feature type="chain" id="PRO_5039681113" description="Ig-like domain-containing protein" evidence="2">
    <location>
        <begin position="31"/>
        <end position="1239"/>
    </location>
</feature>
<organism evidence="3 4">
    <name type="scientific">Candidatus Gallimonas intestinigallinarum</name>
    <dbReference type="NCBI Taxonomy" id="2838604"/>
    <lineage>
        <taxon>Bacteria</taxon>
        <taxon>Bacillati</taxon>
        <taxon>Bacillota</taxon>
        <taxon>Clostridia</taxon>
        <taxon>Candidatus Gallimonas</taxon>
    </lineage>
</organism>
<keyword evidence="1" id="KW-0812">Transmembrane</keyword>
<keyword evidence="2" id="KW-0732">Signal</keyword>
<protein>
    <recommendedName>
        <fullName evidence="5">Ig-like domain-containing protein</fullName>
    </recommendedName>
</protein>
<evidence type="ECO:0000313" key="3">
    <source>
        <dbReference type="EMBL" id="HIZ24418.1"/>
    </source>
</evidence>
<gene>
    <name evidence="3" type="ORF">H9812_02950</name>
</gene>
<evidence type="ECO:0000256" key="1">
    <source>
        <dbReference type="SAM" id="Phobius"/>
    </source>
</evidence>
<dbReference type="Proteomes" id="UP000824044">
    <property type="component" value="Unassembled WGS sequence"/>
</dbReference>
<evidence type="ECO:0008006" key="5">
    <source>
        <dbReference type="Google" id="ProtNLM"/>
    </source>
</evidence>
<dbReference type="EMBL" id="DXBS01000059">
    <property type="protein sequence ID" value="HIZ24418.1"/>
    <property type="molecule type" value="Genomic_DNA"/>
</dbReference>